<evidence type="ECO:0000256" key="17">
    <source>
        <dbReference type="ARBA" id="ARBA00022984"/>
    </source>
</evidence>
<evidence type="ECO:0000256" key="20">
    <source>
        <dbReference type="ARBA" id="ARBA00023251"/>
    </source>
</evidence>
<dbReference type="PANTHER" id="PTHR32282">
    <property type="entry name" value="BINDING PROTEIN TRANSPEPTIDASE, PUTATIVE-RELATED"/>
    <property type="match status" value="1"/>
</dbReference>
<evidence type="ECO:0000256" key="4">
    <source>
        <dbReference type="ARBA" id="ARBA00007090"/>
    </source>
</evidence>
<evidence type="ECO:0000256" key="5">
    <source>
        <dbReference type="ARBA" id="ARBA00007739"/>
    </source>
</evidence>
<evidence type="ECO:0000313" key="30">
    <source>
        <dbReference type="EMBL" id="OBR95792.1"/>
    </source>
</evidence>
<evidence type="ECO:0000256" key="7">
    <source>
        <dbReference type="ARBA" id="ARBA00018638"/>
    </source>
</evidence>
<comment type="caution">
    <text evidence="29">The sequence shown here is derived from an EMBL/GenBank/DDBJ whole genome shotgun (WGS) entry which is preliminary data.</text>
</comment>
<evidence type="ECO:0000256" key="2">
    <source>
        <dbReference type="ARBA" id="ARBA00004401"/>
    </source>
</evidence>
<organism evidence="29 31">
    <name type="scientific">Clostridium coskatii</name>
    <dbReference type="NCBI Taxonomy" id="1705578"/>
    <lineage>
        <taxon>Bacteria</taxon>
        <taxon>Bacillati</taxon>
        <taxon>Bacillota</taxon>
        <taxon>Clostridia</taxon>
        <taxon>Eubacteriales</taxon>
        <taxon>Clostridiaceae</taxon>
        <taxon>Clostridium</taxon>
    </lineage>
</organism>
<dbReference type="AlphaFoldDB" id="A0A166SW88"/>
<evidence type="ECO:0000256" key="23">
    <source>
        <dbReference type="ARBA" id="ARBA00034000"/>
    </source>
</evidence>
<keyword evidence="12" id="KW-0808">Transferase</keyword>
<dbReference type="EMBL" id="LROR01000036">
    <property type="protein sequence ID" value="OBR95792.1"/>
    <property type="molecule type" value="Genomic_DNA"/>
</dbReference>
<dbReference type="EC" id="3.4.16.4" evidence="6"/>
<evidence type="ECO:0000256" key="26">
    <source>
        <dbReference type="ARBA" id="ARBA00060592"/>
    </source>
</evidence>
<comment type="pathway">
    <text evidence="26">Glycan biosynthesis.</text>
</comment>
<proteinExistence type="inferred from homology"/>
<accession>A0A166SW88</accession>
<evidence type="ECO:0000256" key="3">
    <source>
        <dbReference type="ARBA" id="ARBA00004752"/>
    </source>
</evidence>
<dbReference type="EMBL" id="LITQ01000016">
    <property type="protein sequence ID" value="OAA92850.1"/>
    <property type="molecule type" value="Genomic_DNA"/>
</dbReference>
<keyword evidence="18 27" id="KW-1133">Transmembrane helix</keyword>
<dbReference type="InterPro" id="IPR023346">
    <property type="entry name" value="Lysozyme-like_dom_sf"/>
</dbReference>
<comment type="similarity">
    <text evidence="4">In the C-terminal section; belongs to the transpeptidase family.</text>
</comment>
<evidence type="ECO:0000256" key="19">
    <source>
        <dbReference type="ARBA" id="ARBA00023136"/>
    </source>
</evidence>
<protein>
    <recommendedName>
        <fullName evidence="7">Penicillin-binding protein 1A</fullName>
        <ecNumber evidence="24">2.4.99.28</ecNumber>
        <ecNumber evidence="6">3.4.16.4</ecNumber>
    </recommendedName>
</protein>
<evidence type="ECO:0000256" key="27">
    <source>
        <dbReference type="SAM" id="Phobius"/>
    </source>
</evidence>
<dbReference type="InterPro" id="IPR001264">
    <property type="entry name" value="Glyco_trans_51"/>
</dbReference>
<keyword evidence="16" id="KW-0735">Signal-anchor</keyword>
<evidence type="ECO:0000256" key="18">
    <source>
        <dbReference type="ARBA" id="ARBA00022989"/>
    </source>
</evidence>
<keyword evidence="20" id="KW-0046">Antibiotic resistance</keyword>
<evidence type="ECO:0000256" key="1">
    <source>
        <dbReference type="ARBA" id="ARBA00002624"/>
    </source>
</evidence>
<comment type="pathway">
    <text evidence="3">Cell wall biogenesis; peptidoglycan biosynthesis.</text>
</comment>
<dbReference type="Pfam" id="PF00912">
    <property type="entry name" value="Transgly"/>
    <property type="match status" value="1"/>
</dbReference>
<dbReference type="GO" id="GO:0006508">
    <property type="term" value="P:proteolysis"/>
    <property type="evidence" value="ECO:0007669"/>
    <property type="project" value="UniProtKB-KW"/>
</dbReference>
<evidence type="ECO:0000256" key="15">
    <source>
        <dbReference type="ARBA" id="ARBA00022960"/>
    </source>
</evidence>
<evidence type="ECO:0000256" key="10">
    <source>
        <dbReference type="ARBA" id="ARBA00022670"/>
    </source>
</evidence>
<evidence type="ECO:0000256" key="9">
    <source>
        <dbReference type="ARBA" id="ARBA00022645"/>
    </source>
</evidence>
<evidence type="ECO:0000313" key="29">
    <source>
        <dbReference type="EMBL" id="OAA92850.1"/>
    </source>
</evidence>
<dbReference type="GO" id="GO:0008360">
    <property type="term" value="P:regulation of cell shape"/>
    <property type="evidence" value="ECO:0007669"/>
    <property type="project" value="UniProtKB-KW"/>
</dbReference>
<name>A0A166SW88_9CLOT</name>
<keyword evidence="21" id="KW-0511">Multifunctional enzyme</keyword>
<keyword evidence="17" id="KW-0573">Peptidoglycan synthesis</keyword>
<comment type="similarity">
    <text evidence="5">In the N-terminal section; belongs to the glycosyltransferase 51 family.</text>
</comment>
<keyword evidence="14" id="KW-0378">Hydrolase</keyword>
<evidence type="ECO:0000313" key="31">
    <source>
        <dbReference type="Proteomes" id="UP000077384"/>
    </source>
</evidence>
<comment type="catalytic activity">
    <reaction evidence="23">
        <text>Preferential cleavage: (Ac)2-L-Lys-D-Ala-|-D-Ala. Also transpeptidation of peptidyl-alanyl moieties that are N-acyl substituents of D-alanine.</text>
        <dbReference type="EC" id="3.4.16.4"/>
    </reaction>
</comment>
<dbReference type="PANTHER" id="PTHR32282:SF32">
    <property type="entry name" value="PENICILLIN-BINDING PROTEIN 2A"/>
    <property type="match status" value="1"/>
</dbReference>
<dbReference type="GO" id="GO:0046677">
    <property type="term" value="P:response to antibiotic"/>
    <property type="evidence" value="ECO:0007669"/>
    <property type="project" value="UniProtKB-KW"/>
</dbReference>
<keyword evidence="11" id="KW-0328">Glycosyltransferase</keyword>
<evidence type="ECO:0000256" key="16">
    <source>
        <dbReference type="ARBA" id="ARBA00022968"/>
    </source>
</evidence>
<evidence type="ECO:0000313" key="32">
    <source>
        <dbReference type="Proteomes" id="UP000093694"/>
    </source>
</evidence>
<dbReference type="PATRIC" id="fig|1705578.3.peg.898"/>
<evidence type="ECO:0000256" key="25">
    <source>
        <dbReference type="ARBA" id="ARBA00049902"/>
    </source>
</evidence>
<keyword evidence="32" id="KW-1185">Reference proteome</keyword>
<reference evidence="29 31" key="1">
    <citation type="journal article" date="2015" name="Biotechnol. Bioeng.">
        <title>Genome sequence and phenotypic characterization of Caulobacter segnis.</title>
        <authorList>
            <person name="Patel S."/>
            <person name="Fletcher B."/>
            <person name="Scott D.C."/>
            <person name="Ely B."/>
        </authorList>
    </citation>
    <scope>NUCLEOTIDE SEQUENCE [LARGE SCALE GENOMIC DNA]</scope>
    <source>
        <strain evidence="29 31">PS02</strain>
    </source>
</reference>
<dbReference type="Proteomes" id="UP000093694">
    <property type="component" value="Unassembled WGS sequence"/>
</dbReference>
<feature type="transmembrane region" description="Helical" evidence="27">
    <location>
        <begin position="12"/>
        <end position="32"/>
    </location>
</feature>
<keyword evidence="22" id="KW-0961">Cell wall biogenesis/degradation</keyword>
<sequence length="259" mass="30004">MPKKKSSGGSLLKHLFLSILVLVIIFSGFIYLKYGHTVKSLYDDAVIKVNNCSEYTFKNREKYLNNGKSLYLESTQIPNNVKNAFIVIEDKNFYKHGGISTEAVFRAVYSLFVNNGKITQGGSTIAQQLARNVFLNFDKNYQRKLEEMFIATKLEQKFTKDQVLEFYINNIYFSNNAYGINSAAKKFFNKDCRELNLSEICLLVGIPNDPQYYDPIKHLDNALQRRNLILKNMKENNYITDTEYENAINYKIVLNLDEK</sequence>
<comment type="subcellular location">
    <subcellularLocation>
        <location evidence="2">Cell membrane</location>
        <topology evidence="2">Single-pass type II membrane protein</topology>
    </subcellularLocation>
</comment>
<keyword evidence="19 27" id="KW-0472">Membrane</keyword>
<gene>
    <name evidence="29" type="primary">pbpF_2</name>
    <name evidence="30" type="ORF">CLCOS_12250</name>
    <name evidence="29" type="ORF">WX73_00519</name>
</gene>
<evidence type="ECO:0000256" key="11">
    <source>
        <dbReference type="ARBA" id="ARBA00022676"/>
    </source>
</evidence>
<dbReference type="UniPathway" id="UPA00219"/>
<evidence type="ECO:0000256" key="24">
    <source>
        <dbReference type="ARBA" id="ARBA00044770"/>
    </source>
</evidence>
<evidence type="ECO:0000256" key="12">
    <source>
        <dbReference type="ARBA" id="ARBA00022679"/>
    </source>
</evidence>
<dbReference type="GO" id="GO:0009252">
    <property type="term" value="P:peptidoglycan biosynthetic process"/>
    <property type="evidence" value="ECO:0007669"/>
    <property type="project" value="UniProtKB-UniPathway"/>
</dbReference>
<dbReference type="InterPro" id="IPR036950">
    <property type="entry name" value="PBP_transglycosylase"/>
</dbReference>
<keyword evidence="8" id="KW-1003">Cell membrane</keyword>
<dbReference type="Proteomes" id="UP000077384">
    <property type="component" value="Unassembled WGS sequence"/>
</dbReference>
<evidence type="ECO:0000256" key="13">
    <source>
        <dbReference type="ARBA" id="ARBA00022692"/>
    </source>
</evidence>
<evidence type="ECO:0000256" key="8">
    <source>
        <dbReference type="ARBA" id="ARBA00022475"/>
    </source>
</evidence>
<evidence type="ECO:0000259" key="28">
    <source>
        <dbReference type="Pfam" id="PF00912"/>
    </source>
</evidence>
<dbReference type="GO" id="GO:0071555">
    <property type="term" value="P:cell wall organization"/>
    <property type="evidence" value="ECO:0007669"/>
    <property type="project" value="UniProtKB-KW"/>
</dbReference>
<keyword evidence="15" id="KW-0133">Cell shape</keyword>
<dbReference type="GO" id="GO:0005886">
    <property type="term" value="C:plasma membrane"/>
    <property type="evidence" value="ECO:0007669"/>
    <property type="project" value="UniProtKB-SubCell"/>
</dbReference>
<dbReference type="Gene3D" id="1.10.3810.10">
    <property type="entry name" value="Biosynthetic peptidoglycan transglycosylase-like"/>
    <property type="match status" value="1"/>
</dbReference>
<reference evidence="30 32" key="2">
    <citation type="journal article" date="2016" name="Front. Microbiol.">
        <title>Industrial Acetogenic Biocatalysts: A Comparative Metabolic and Genomic Analysis.</title>
        <authorList>
            <person name="Bengelsdorf F."/>
            <person name="Poehlein A."/>
            <person name="Sonja S."/>
            <person name="Erz C."/>
            <person name="Hummel T."/>
            <person name="Hoffmeister S."/>
            <person name="Daniel R."/>
            <person name="Durre P."/>
        </authorList>
    </citation>
    <scope>NUCLEOTIDE SEQUENCE [LARGE SCALE GENOMIC DNA]</scope>
    <source>
        <strain evidence="30 32">PTA-10522</strain>
    </source>
</reference>
<keyword evidence="9" id="KW-0121">Carboxypeptidase</keyword>
<evidence type="ECO:0000256" key="22">
    <source>
        <dbReference type="ARBA" id="ARBA00023316"/>
    </source>
</evidence>
<dbReference type="GO" id="GO:0030288">
    <property type="term" value="C:outer membrane-bounded periplasmic space"/>
    <property type="evidence" value="ECO:0007669"/>
    <property type="project" value="TreeGrafter"/>
</dbReference>
<dbReference type="EC" id="2.4.99.28" evidence="24"/>
<evidence type="ECO:0000256" key="6">
    <source>
        <dbReference type="ARBA" id="ARBA00012448"/>
    </source>
</evidence>
<comment type="function">
    <text evidence="1">Cell wall formation. Synthesis of cross-linked peptidoglycan from the lipid intermediates. The enzyme has a penicillin-insensitive transglycosylase N-terminal domain (formation of linear glycan strands) and a penicillin-sensitive transpeptidase C-terminal domain (cross-linking of the peptide subunits).</text>
</comment>
<evidence type="ECO:0000256" key="14">
    <source>
        <dbReference type="ARBA" id="ARBA00022801"/>
    </source>
</evidence>
<dbReference type="FunFam" id="1.10.3810.10:FF:000001">
    <property type="entry name" value="Penicillin-binding protein 1A"/>
    <property type="match status" value="1"/>
</dbReference>
<dbReference type="GO" id="GO:0008955">
    <property type="term" value="F:peptidoglycan glycosyltransferase activity"/>
    <property type="evidence" value="ECO:0007669"/>
    <property type="project" value="UniProtKB-EC"/>
</dbReference>
<evidence type="ECO:0000256" key="21">
    <source>
        <dbReference type="ARBA" id="ARBA00023268"/>
    </source>
</evidence>
<dbReference type="InterPro" id="IPR050396">
    <property type="entry name" value="Glycosyltr_51/Transpeptidase"/>
</dbReference>
<keyword evidence="13 27" id="KW-0812">Transmembrane</keyword>
<keyword evidence="10" id="KW-0645">Protease</keyword>
<dbReference type="RefSeq" id="WP_063601278.1">
    <property type="nucleotide sequence ID" value="NZ_LITQ01000016.1"/>
</dbReference>
<dbReference type="GO" id="GO:0009002">
    <property type="term" value="F:serine-type D-Ala-D-Ala carboxypeptidase activity"/>
    <property type="evidence" value="ECO:0007669"/>
    <property type="project" value="UniProtKB-EC"/>
</dbReference>
<dbReference type="SUPFAM" id="SSF53955">
    <property type="entry name" value="Lysozyme-like"/>
    <property type="match status" value="1"/>
</dbReference>
<comment type="catalytic activity">
    <reaction evidence="25">
        <text>[GlcNAc-(1-&gt;4)-Mur2Ac(oyl-L-Ala-gamma-D-Glu-L-Lys-D-Ala-D-Ala)](n)-di-trans,octa-cis-undecaprenyl diphosphate + beta-D-GlcNAc-(1-&gt;4)-Mur2Ac(oyl-L-Ala-gamma-D-Glu-L-Lys-D-Ala-D-Ala)-di-trans,octa-cis-undecaprenyl diphosphate = [GlcNAc-(1-&gt;4)-Mur2Ac(oyl-L-Ala-gamma-D-Glu-L-Lys-D-Ala-D-Ala)](n+1)-di-trans,octa-cis-undecaprenyl diphosphate + di-trans,octa-cis-undecaprenyl diphosphate + H(+)</text>
        <dbReference type="Rhea" id="RHEA:23708"/>
        <dbReference type="Rhea" id="RHEA-COMP:9602"/>
        <dbReference type="Rhea" id="RHEA-COMP:9603"/>
        <dbReference type="ChEBI" id="CHEBI:15378"/>
        <dbReference type="ChEBI" id="CHEBI:58405"/>
        <dbReference type="ChEBI" id="CHEBI:60033"/>
        <dbReference type="ChEBI" id="CHEBI:78435"/>
        <dbReference type="EC" id="2.4.99.28"/>
    </reaction>
</comment>
<feature type="domain" description="Glycosyl transferase family 51" evidence="28">
    <location>
        <begin position="66"/>
        <end position="234"/>
    </location>
</feature>